<evidence type="ECO:0000256" key="4">
    <source>
        <dbReference type="ARBA" id="ARBA00023014"/>
    </source>
</evidence>
<dbReference type="PANTHER" id="PTHR43183">
    <property type="entry name" value="HYPOTHETICAL DIHYDROXYACID DEHYDRATASE (EUROFUNG)-RELATED"/>
    <property type="match status" value="1"/>
</dbReference>
<evidence type="ECO:0000259" key="6">
    <source>
        <dbReference type="Pfam" id="PF00920"/>
    </source>
</evidence>
<organism evidence="8">
    <name type="scientific">mine drainage metagenome</name>
    <dbReference type="NCBI Taxonomy" id="410659"/>
    <lineage>
        <taxon>unclassified sequences</taxon>
        <taxon>metagenomes</taxon>
        <taxon>ecological metagenomes</taxon>
    </lineage>
</organism>
<evidence type="ECO:0000256" key="3">
    <source>
        <dbReference type="ARBA" id="ARBA00023004"/>
    </source>
</evidence>
<feature type="domain" description="Dihydroxy-acid/6-phosphogluconate dehydratase N-terminal" evidence="6">
    <location>
        <begin position="1"/>
        <end position="108"/>
    </location>
</feature>
<dbReference type="Pfam" id="PF00920">
    <property type="entry name" value="ILVD_EDD_N"/>
    <property type="match status" value="1"/>
</dbReference>
<dbReference type="InterPro" id="IPR037237">
    <property type="entry name" value="IlvD/EDD_N"/>
</dbReference>
<keyword evidence="2" id="KW-0479">Metal-binding</keyword>
<dbReference type="Pfam" id="PF24877">
    <property type="entry name" value="ILV_EDD_C"/>
    <property type="match status" value="1"/>
</dbReference>
<evidence type="ECO:0000256" key="1">
    <source>
        <dbReference type="ARBA" id="ARBA00006486"/>
    </source>
</evidence>
<dbReference type="SUPFAM" id="SSF52016">
    <property type="entry name" value="LeuD/IlvD-like"/>
    <property type="match status" value="1"/>
</dbReference>
<comment type="similarity">
    <text evidence="1">Belongs to the IlvD/Edd family.</text>
</comment>
<dbReference type="SUPFAM" id="SSF143975">
    <property type="entry name" value="IlvD/EDD N-terminal domain-like"/>
    <property type="match status" value="1"/>
</dbReference>
<feature type="domain" description="Dihydroxy-acid/6-phosphogluconate dehydratase C-terminal" evidence="7">
    <location>
        <begin position="123"/>
        <end position="171"/>
    </location>
</feature>
<evidence type="ECO:0000313" key="8">
    <source>
        <dbReference type="EMBL" id="EQD36193.1"/>
    </source>
</evidence>
<dbReference type="InterPro" id="IPR056740">
    <property type="entry name" value="ILV_EDD_C"/>
</dbReference>
<gene>
    <name evidence="8" type="ORF">B2A_12239</name>
</gene>
<dbReference type="GO" id="GO:0016829">
    <property type="term" value="F:lyase activity"/>
    <property type="evidence" value="ECO:0007669"/>
    <property type="project" value="UniProtKB-KW"/>
</dbReference>
<dbReference type="GO" id="GO:0051536">
    <property type="term" value="F:iron-sulfur cluster binding"/>
    <property type="evidence" value="ECO:0007669"/>
    <property type="project" value="UniProtKB-KW"/>
</dbReference>
<feature type="non-terminal residue" evidence="8">
    <location>
        <position position="172"/>
    </location>
</feature>
<dbReference type="GO" id="GO:0046872">
    <property type="term" value="F:metal ion binding"/>
    <property type="evidence" value="ECO:0007669"/>
    <property type="project" value="UniProtKB-KW"/>
</dbReference>
<reference evidence="8" key="1">
    <citation type="submission" date="2013-08" db="EMBL/GenBank/DDBJ databases">
        <authorList>
            <person name="Mendez C."/>
            <person name="Richter M."/>
            <person name="Ferrer M."/>
            <person name="Sanchez J."/>
        </authorList>
    </citation>
    <scope>NUCLEOTIDE SEQUENCE</scope>
</reference>
<accession>T0YSR7</accession>
<protein>
    <submittedName>
        <fullName evidence="8">Dihydroxy-acid and 6-phosphogluconate dehydratase</fullName>
        <ecNumber evidence="8">4.-.-.-</ecNumber>
    </submittedName>
</protein>
<dbReference type="AlphaFoldDB" id="T0YSR7"/>
<reference evidence="8" key="2">
    <citation type="journal article" date="2014" name="ISME J.">
        <title>Microbial stratification in low pH oxic and suboxic macroscopic growths along an acid mine drainage.</title>
        <authorList>
            <person name="Mendez-Garcia C."/>
            <person name="Mesa V."/>
            <person name="Sprenger R.R."/>
            <person name="Richter M."/>
            <person name="Diez M.S."/>
            <person name="Solano J."/>
            <person name="Bargiela R."/>
            <person name="Golyshina O.V."/>
            <person name="Manteca A."/>
            <person name="Ramos J.L."/>
            <person name="Gallego J.R."/>
            <person name="Llorente I."/>
            <person name="Martins Dos Santos V.A."/>
            <person name="Jensen O.N."/>
            <person name="Pelaez A.I."/>
            <person name="Sanchez J."/>
            <person name="Ferrer M."/>
        </authorList>
    </citation>
    <scope>NUCLEOTIDE SEQUENCE</scope>
</reference>
<dbReference type="InterPro" id="IPR052352">
    <property type="entry name" value="Sugar_Degrad_Dehydratases"/>
</dbReference>
<comment type="caution">
    <text evidence="8">The sequence shown here is derived from an EMBL/GenBank/DDBJ whole genome shotgun (WGS) entry which is preliminary data.</text>
</comment>
<dbReference type="Gene3D" id="3.50.30.80">
    <property type="entry name" value="IlvD/EDD C-terminal domain-like"/>
    <property type="match status" value="1"/>
</dbReference>
<keyword evidence="5 8" id="KW-0456">Lyase</keyword>
<sequence length="172" mass="17548">RAVEMVGEGLRPSALLTRASFSNAIRVLNALGGSSNAVIHLTAIAGRAGIVIDIEDFSSLGRDVPVVADVEPTGTGLIPDLHGSGGLPAVLAEIAELLELDAKTVSGTLGDSVKVAPVRGRAIRSSKEPLRVNGAFGVLKGNLAPDGAVMRTSTASPELFSHEGPAVVFDGY</sequence>
<keyword evidence="4" id="KW-0411">Iron-sulfur</keyword>
<name>T0YSR7_9ZZZZ</name>
<dbReference type="PANTHER" id="PTHR43183:SF1">
    <property type="entry name" value="HYPOTHETICAL DIHYDROXY-ACID DEHYDRATASE (EUROFUNG)-RELATED"/>
    <property type="match status" value="1"/>
</dbReference>
<dbReference type="InterPro" id="IPR000581">
    <property type="entry name" value="ILV_EDD_N"/>
</dbReference>
<evidence type="ECO:0000256" key="2">
    <source>
        <dbReference type="ARBA" id="ARBA00022723"/>
    </source>
</evidence>
<dbReference type="EMBL" id="AUZZ01008828">
    <property type="protein sequence ID" value="EQD36193.1"/>
    <property type="molecule type" value="Genomic_DNA"/>
</dbReference>
<feature type="non-terminal residue" evidence="8">
    <location>
        <position position="1"/>
    </location>
</feature>
<evidence type="ECO:0000256" key="5">
    <source>
        <dbReference type="ARBA" id="ARBA00023239"/>
    </source>
</evidence>
<proteinExistence type="inferred from homology"/>
<evidence type="ECO:0000259" key="7">
    <source>
        <dbReference type="Pfam" id="PF24877"/>
    </source>
</evidence>
<dbReference type="InterPro" id="IPR042096">
    <property type="entry name" value="Dihydro-acid_dehy_C"/>
</dbReference>
<dbReference type="EC" id="4.-.-.-" evidence="8"/>
<keyword evidence="3" id="KW-0408">Iron</keyword>